<name>A0ABT4VEK4_9HELI</name>
<comment type="caution">
    <text evidence="1">The sequence shown here is derived from an EMBL/GenBank/DDBJ whole genome shotgun (WGS) entry which is preliminary data.</text>
</comment>
<dbReference type="GO" id="GO:0032259">
    <property type="term" value="P:methylation"/>
    <property type="evidence" value="ECO:0007669"/>
    <property type="project" value="UniProtKB-KW"/>
</dbReference>
<sequence length="368" mass="42208">MKCLICNGELEELVANLKGNISAYPSGGVYDFSLCICKSCSLVQKYITKEYESLLDDVYKNHYTFFSNEQNTLKGGEEERGRLEIESVANKDGFSWLDYGCGGGHFIRLLNKIRPNFKIYGYDVADVNVEKFKDCKIERLFFGGEKIDKKFDYISLNMVLEHLFNPLEVLKSLVSNLKENGKMLIRIPNFRFLPTDLYIYEHTMHFQKSTIDFLLNKVGLKFEKFISGIPNIEYALVASKDSNLCGGGGKIDNNSFSSNKSKALEAVRFVEYVDKIIREYRNKNIGIFGVNGVGALMTCRYKKINFIVDEDVARQKMLFDGRAIISPKDAQGDILLAFRNKSETNRIYKILCEKYPNKRFVNLCKDFI</sequence>
<dbReference type="EMBL" id="JAQHXR010000002">
    <property type="protein sequence ID" value="MDA3969126.1"/>
    <property type="molecule type" value="Genomic_DNA"/>
</dbReference>
<keyword evidence="1" id="KW-0489">Methyltransferase</keyword>
<dbReference type="PANTHER" id="PTHR43861:SF6">
    <property type="entry name" value="METHYLTRANSFERASE TYPE 11"/>
    <property type="match status" value="1"/>
</dbReference>
<dbReference type="Proteomes" id="UP001210261">
    <property type="component" value="Unassembled WGS sequence"/>
</dbReference>
<organism evidence="1 2">
    <name type="scientific">Helicobacter ibis</name>
    <dbReference type="NCBI Taxonomy" id="2962633"/>
    <lineage>
        <taxon>Bacteria</taxon>
        <taxon>Pseudomonadati</taxon>
        <taxon>Campylobacterota</taxon>
        <taxon>Epsilonproteobacteria</taxon>
        <taxon>Campylobacterales</taxon>
        <taxon>Helicobacteraceae</taxon>
        <taxon>Helicobacter</taxon>
    </lineage>
</organism>
<dbReference type="InterPro" id="IPR029063">
    <property type="entry name" value="SAM-dependent_MTases_sf"/>
</dbReference>
<protein>
    <submittedName>
        <fullName evidence="1">Class I SAM-dependent methyltransferase</fullName>
    </submittedName>
</protein>
<dbReference type="PANTHER" id="PTHR43861">
    <property type="entry name" value="TRANS-ACONITATE 2-METHYLTRANSFERASE-RELATED"/>
    <property type="match status" value="1"/>
</dbReference>
<dbReference type="Gene3D" id="3.40.50.150">
    <property type="entry name" value="Vaccinia Virus protein VP39"/>
    <property type="match status" value="1"/>
</dbReference>
<dbReference type="Pfam" id="PF13489">
    <property type="entry name" value="Methyltransf_23"/>
    <property type="match status" value="1"/>
</dbReference>
<dbReference type="RefSeq" id="WP_271021422.1">
    <property type="nucleotide sequence ID" value="NZ_JAQHXR010000002.1"/>
</dbReference>
<accession>A0ABT4VEK4</accession>
<proteinExistence type="predicted"/>
<gene>
    <name evidence="1" type="ORF">PF021_05485</name>
</gene>
<dbReference type="CDD" id="cd02440">
    <property type="entry name" value="AdoMet_MTases"/>
    <property type="match status" value="1"/>
</dbReference>
<dbReference type="GO" id="GO:0008168">
    <property type="term" value="F:methyltransferase activity"/>
    <property type="evidence" value="ECO:0007669"/>
    <property type="project" value="UniProtKB-KW"/>
</dbReference>
<reference evidence="1 2" key="1">
    <citation type="submission" date="2023-01" db="EMBL/GenBank/DDBJ databases">
        <title>Description of Helicobacter ibis sp. nov. isolated from faecal droppings of black-faced ibis (Theristicus melanopis).</title>
        <authorList>
            <person name="Lopez-Cantillo M."/>
            <person name="Vidal-Veuthey B."/>
            <person name="Mella A."/>
            <person name="De La Haba R."/>
            <person name="Collado L."/>
        </authorList>
    </citation>
    <scope>NUCLEOTIDE SEQUENCE [LARGE SCALE GENOMIC DNA]</scope>
    <source>
        <strain evidence="1 2">A82</strain>
    </source>
</reference>
<dbReference type="SUPFAM" id="SSF53335">
    <property type="entry name" value="S-adenosyl-L-methionine-dependent methyltransferases"/>
    <property type="match status" value="1"/>
</dbReference>
<keyword evidence="2" id="KW-1185">Reference proteome</keyword>
<evidence type="ECO:0000313" key="2">
    <source>
        <dbReference type="Proteomes" id="UP001210261"/>
    </source>
</evidence>
<keyword evidence="1" id="KW-0808">Transferase</keyword>
<evidence type="ECO:0000313" key="1">
    <source>
        <dbReference type="EMBL" id="MDA3969126.1"/>
    </source>
</evidence>